<protein>
    <submittedName>
        <fullName evidence="4">Sterol uptake control protein 2</fullName>
    </submittedName>
</protein>
<evidence type="ECO:0000313" key="4">
    <source>
        <dbReference type="EMBL" id="TDZ25536.1"/>
    </source>
</evidence>
<keyword evidence="1" id="KW-0539">Nucleus</keyword>
<evidence type="ECO:0000259" key="3">
    <source>
        <dbReference type="PROSITE" id="PS50048"/>
    </source>
</evidence>
<dbReference type="InterPro" id="IPR053157">
    <property type="entry name" value="Sterol_Uptake_Regulator"/>
</dbReference>
<comment type="caution">
    <text evidence="4">The sequence shown here is derived from an EMBL/GenBank/DDBJ whole genome shotgun (WGS) entry which is preliminary data.</text>
</comment>
<gene>
    <name evidence="4" type="ORF">Cob_v001697</name>
</gene>
<keyword evidence="5" id="KW-1185">Reference proteome</keyword>
<dbReference type="PANTHER" id="PTHR47784">
    <property type="entry name" value="STEROL UPTAKE CONTROL PROTEIN 2"/>
    <property type="match status" value="1"/>
</dbReference>
<dbReference type="CDD" id="cd00067">
    <property type="entry name" value="GAL4"/>
    <property type="match status" value="1"/>
</dbReference>
<name>A0A484G4S8_COLOR</name>
<dbReference type="SUPFAM" id="SSF57701">
    <property type="entry name" value="Zn2/Cys6 DNA-binding domain"/>
    <property type="match status" value="1"/>
</dbReference>
<dbReference type="Pfam" id="PF11951">
    <property type="entry name" value="Fungal_trans_2"/>
    <property type="match status" value="1"/>
</dbReference>
<dbReference type="GO" id="GO:0001228">
    <property type="term" value="F:DNA-binding transcription activator activity, RNA polymerase II-specific"/>
    <property type="evidence" value="ECO:0007669"/>
    <property type="project" value="TreeGrafter"/>
</dbReference>
<dbReference type="PROSITE" id="PS50048">
    <property type="entry name" value="ZN2_CY6_FUNGAL_2"/>
    <property type="match status" value="1"/>
</dbReference>
<organism evidence="4 5">
    <name type="scientific">Colletotrichum orbiculare (strain 104-T / ATCC 96160 / CBS 514.97 / LARS 414 / MAFF 240422)</name>
    <name type="common">Cucumber anthracnose fungus</name>
    <name type="synonym">Colletotrichum lagenarium</name>
    <dbReference type="NCBI Taxonomy" id="1213857"/>
    <lineage>
        <taxon>Eukaryota</taxon>
        <taxon>Fungi</taxon>
        <taxon>Dikarya</taxon>
        <taxon>Ascomycota</taxon>
        <taxon>Pezizomycotina</taxon>
        <taxon>Sordariomycetes</taxon>
        <taxon>Hypocreomycetidae</taxon>
        <taxon>Glomerellales</taxon>
        <taxon>Glomerellaceae</taxon>
        <taxon>Colletotrichum</taxon>
        <taxon>Colletotrichum orbiculare species complex</taxon>
    </lineage>
</organism>
<dbReference type="Pfam" id="PF00172">
    <property type="entry name" value="Zn_clus"/>
    <property type="match status" value="1"/>
</dbReference>
<dbReference type="SMART" id="SM00066">
    <property type="entry name" value="GAL4"/>
    <property type="match status" value="1"/>
</dbReference>
<dbReference type="EMBL" id="AMCV02000002">
    <property type="protein sequence ID" value="TDZ25536.1"/>
    <property type="molecule type" value="Genomic_DNA"/>
</dbReference>
<dbReference type="InterPro" id="IPR036864">
    <property type="entry name" value="Zn2-C6_fun-type_DNA-bd_sf"/>
</dbReference>
<proteinExistence type="predicted"/>
<evidence type="ECO:0000256" key="1">
    <source>
        <dbReference type="ARBA" id="ARBA00023242"/>
    </source>
</evidence>
<evidence type="ECO:0000313" key="5">
    <source>
        <dbReference type="Proteomes" id="UP000014480"/>
    </source>
</evidence>
<dbReference type="OrthoDB" id="3546279at2759"/>
<evidence type="ECO:0000256" key="2">
    <source>
        <dbReference type="SAM" id="MobiDB-lite"/>
    </source>
</evidence>
<feature type="region of interest" description="Disordered" evidence="2">
    <location>
        <begin position="226"/>
        <end position="248"/>
    </location>
</feature>
<reference evidence="5" key="1">
    <citation type="journal article" date="2013" name="New Phytol.">
        <title>Comparative genomic and transcriptomic analyses reveal the hemibiotrophic stage shift of Colletotrichum fungi.</title>
        <authorList>
            <person name="Gan P."/>
            <person name="Ikeda K."/>
            <person name="Irieda H."/>
            <person name="Narusaka M."/>
            <person name="O'Connell R.J."/>
            <person name="Narusaka Y."/>
            <person name="Takano Y."/>
            <person name="Kubo Y."/>
            <person name="Shirasu K."/>
        </authorList>
    </citation>
    <scope>NUCLEOTIDE SEQUENCE [LARGE SCALE GENOMIC DNA]</scope>
    <source>
        <strain evidence="5">104-T / ATCC 96160 / CBS 514.97 / LARS 414 / MAFF 240422</strain>
    </source>
</reference>
<dbReference type="PANTHER" id="PTHR47784:SF5">
    <property type="entry name" value="STEROL UPTAKE CONTROL PROTEIN 2"/>
    <property type="match status" value="1"/>
</dbReference>
<dbReference type="AlphaFoldDB" id="A0A484G4S8"/>
<dbReference type="InterPro" id="IPR021858">
    <property type="entry name" value="Fun_TF"/>
</dbReference>
<dbReference type="GO" id="GO:0008270">
    <property type="term" value="F:zinc ion binding"/>
    <property type="evidence" value="ECO:0007669"/>
    <property type="project" value="InterPro"/>
</dbReference>
<dbReference type="Gene3D" id="4.10.240.10">
    <property type="entry name" value="Zn(2)-C6 fungal-type DNA-binding domain"/>
    <property type="match status" value="1"/>
</dbReference>
<dbReference type="Proteomes" id="UP000014480">
    <property type="component" value="Unassembled WGS sequence"/>
</dbReference>
<dbReference type="PROSITE" id="PS00463">
    <property type="entry name" value="ZN2_CY6_FUNGAL_1"/>
    <property type="match status" value="1"/>
</dbReference>
<dbReference type="InterPro" id="IPR001138">
    <property type="entry name" value="Zn2Cys6_DnaBD"/>
</dbReference>
<feature type="domain" description="Zn(2)-C6 fungal-type" evidence="3">
    <location>
        <begin position="144"/>
        <end position="173"/>
    </location>
</feature>
<dbReference type="STRING" id="1213857.A0A484G4S8"/>
<sequence>MCMSGWKCIFGHLGPRRPLSTPLLHGTTTFPSAENPSHRRETLCNGPREMEESRVRKASYIHRRDLPRNGPNTANPGLAFKSASPVFGIVSHFQKALFSSRHIRTRTRTSRAFTPSVLCRDPQDVFSAMEKRTRRLGHKKSRNGCQRCKARRVKCDENRPCHRCVAHNTHCSLLDAPPPPPSITAPLTPPTVSSGQYATVQGSAAGGGIAPSDASLSPAATASAFTSPYAPDPAPHPAASASAPEPPDFSEDWLQSLRLMHHYSTSACIDLPQDACTEELWQTAIPEMACSHKFLMHGLLALSALHYAHSHPRERRRWDLVSVHHQNLALRFFATRLADIDKCNCEAYFFLASLIFIVSVYPVAHAELIRDRPVGLGDVAQSCRFLHGVKGILDFQPIDEWRQRGGPLDVLLRQPCISPAVRGAASASAFQKRLDVVTALAREVPATFNEVINEQTVCVLALESLRRSHQLVKSEGAQVGGVWGWCVTLPALFIEMIDNAHPTALVILAHFAALSRMTERGDWACAGWSRGVMLMIDEEIEAEWRPWIEWPKKCLMEEMDVDDMEVADTPV</sequence>
<reference evidence="5" key="2">
    <citation type="journal article" date="2019" name="Mol. Plant Microbe Interact.">
        <title>Genome sequence resources for four phytopathogenic fungi from the Colletotrichum orbiculare species complex.</title>
        <authorList>
            <person name="Gan P."/>
            <person name="Tsushima A."/>
            <person name="Narusaka M."/>
            <person name="Narusaka Y."/>
            <person name="Takano Y."/>
            <person name="Kubo Y."/>
            <person name="Shirasu K."/>
        </authorList>
    </citation>
    <scope>GENOME REANNOTATION</scope>
    <source>
        <strain evidence="5">104-T / ATCC 96160 / CBS 514.97 / LARS 414 / MAFF 240422</strain>
    </source>
</reference>
<accession>A0A484G4S8</accession>